<dbReference type="PANTHER" id="PTHR14038">
    <property type="entry name" value="BAT2 HLA-B-ASSOCIATED TRANSCRIPT 2"/>
    <property type="match status" value="1"/>
</dbReference>
<feature type="compositionally biased region" description="Polar residues" evidence="2">
    <location>
        <begin position="2308"/>
        <end position="2329"/>
    </location>
</feature>
<feature type="compositionally biased region" description="Polar residues" evidence="2">
    <location>
        <begin position="1724"/>
        <end position="1734"/>
    </location>
</feature>
<feature type="compositionally biased region" description="Polar residues" evidence="2">
    <location>
        <begin position="240"/>
        <end position="250"/>
    </location>
</feature>
<feature type="compositionally biased region" description="Low complexity" evidence="2">
    <location>
        <begin position="1364"/>
        <end position="1375"/>
    </location>
</feature>
<dbReference type="PANTHER" id="PTHR14038:SF0">
    <property type="entry name" value="LP18708P"/>
    <property type="match status" value="1"/>
</dbReference>
<feature type="compositionally biased region" description="Basic and acidic residues" evidence="2">
    <location>
        <begin position="857"/>
        <end position="873"/>
    </location>
</feature>
<feature type="region of interest" description="Disordered" evidence="2">
    <location>
        <begin position="330"/>
        <end position="423"/>
    </location>
</feature>
<dbReference type="Proteomes" id="UP000410492">
    <property type="component" value="Unassembled WGS sequence"/>
</dbReference>
<feature type="region of interest" description="Disordered" evidence="2">
    <location>
        <begin position="1171"/>
        <end position="1420"/>
    </location>
</feature>
<feature type="compositionally biased region" description="Polar residues" evidence="2">
    <location>
        <begin position="1114"/>
        <end position="1128"/>
    </location>
</feature>
<dbReference type="InterPro" id="IPR033184">
    <property type="entry name" value="PRRC2"/>
</dbReference>
<dbReference type="Pfam" id="PF07001">
    <property type="entry name" value="BAT2_N"/>
    <property type="match status" value="1"/>
</dbReference>
<feature type="compositionally biased region" description="Basic and acidic residues" evidence="2">
    <location>
        <begin position="2333"/>
        <end position="2347"/>
    </location>
</feature>
<feature type="compositionally biased region" description="Basic and acidic residues" evidence="2">
    <location>
        <begin position="840"/>
        <end position="850"/>
    </location>
</feature>
<feature type="compositionally biased region" description="Basic and acidic residues" evidence="2">
    <location>
        <begin position="1192"/>
        <end position="1204"/>
    </location>
</feature>
<feature type="compositionally biased region" description="Basic and acidic residues" evidence="2">
    <location>
        <begin position="1318"/>
        <end position="1361"/>
    </location>
</feature>
<evidence type="ECO:0000256" key="2">
    <source>
        <dbReference type="SAM" id="MobiDB-lite"/>
    </source>
</evidence>
<dbReference type="EMBL" id="CAACVG010015517">
    <property type="protein sequence ID" value="VEN64532.1"/>
    <property type="molecule type" value="Genomic_DNA"/>
</dbReference>
<feature type="compositionally biased region" description="Low complexity" evidence="2">
    <location>
        <begin position="475"/>
        <end position="486"/>
    </location>
</feature>
<protein>
    <recommendedName>
        <fullName evidence="3">BAT2 N-terminal domain-containing protein</fullName>
    </recommendedName>
</protein>
<feature type="region of interest" description="Disordered" evidence="2">
    <location>
        <begin position="1506"/>
        <end position="1590"/>
    </location>
</feature>
<organism evidence="4 5">
    <name type="scientific">Callosobruchus maculatus</name>
    <name type="common">Southern cowpea weevil</name>
    <name type="synonym">Pulse bruchid</name>
    <dbReference type="NCBI Taxonomy" id="64391"/>
    <lineage>
        <taxon>Eukaryota</taxon>
        <taxon>Metazoa</taxon>
        <taxon>Ecdysozoa</taxon>
        <taxon>Arthropoda</taxon>
        <taxon>Hexapoda</taxon>
        <taxon>Insecta</taxon>
        <taxon>Pterygota</taxon>
        <taxon>Neoptera</taxon>
        <taxon>Endopterygota</taxon>
        <taxon>Coleoptera</taxon>
        <taxon>Polyphaga</taxon>
        <taxon>Cucujiformia</taxon>
        <taxon>Chrysomeloidea</taxon>
        <taxon>Chrysomelidae</taxon>
        <taxon>Bruchinae</taxon>
        <taxon>Bruchini</taxon>
        <taxon>Callosobruchus</taxon>
    </lineage>
</organism>
<feature type="compositionally biased region" description="Gly residues" evidence="2">
    <location>
        <begin position="251"/>
        <end position="292"/>
    </location>
</feature>
<proteinExistence type="predicted"/>
<feature type="compositionally biased region" description="Polar residues" evidence="2">
    <location>
        <begin position="1514"/>
        <end position="1524"/>
    </location>
</feature>
<sequence>MSTLPGQASKGEKTKQKFQSLDINSLYRVSRGENLEKTQQKSSLTYIKHGMQSLGKVPNARRAPANLPSLKAEHSGSDAAVPLVPAGSPGWGKQDQPSTGGSQQPQGSSAAAPPQQQQQPQSQAGQGGQQPQNQQQQNQLSSHQQAIALPVSTPIPPHAHKQLGTAGSAGASSGGGDKLWSSVMGGHPEGGGGGHPPLYQSVQFQHEFPSLDGVPPARTPDGQSAYAGAAQPGGGGLSLRPQTEGSWTQGGQRGGSQHGVAGVGVGGGVENGPVVGGPRGAQGPLTLGGSGGPPQLPAQVGMRGGPGGVMAGSAPPPPVEQPFPPQIRGVMPPFMCKGSNFQQGPVGPTGMGSQQQQQHMQSHMMQPPSSQQQQQQQARANGGRHQPPRMANAERGEQDDAPPLLSRPIIKEEELSRMDEIGRDMGWAESGEIDYNQKLAFSDDEADSSKPIGKRESLRRQQSLTPKDQQPPPAHHQQPQEASQSSGAAPSDRNNQWARSRGGRTSVAEEEELRAQQRRTQTEREVELAVQRAKQRKEEEEKRFQEERKQGAAKKLMELEEKIQKRASDSQEKSGSLPPAQVEHVDIPLPDFQKDKERDKDRDSRAKTPSDTGEDKNNQGGSFRHMAQNDGKGGFPRKHQKGGLDRERDQNAYARPFQYDLPPRFKNQRNNSGSNVQANAPYHQWSGGQNASKGAPQGMPNRNSRLDSPEIDNKEQYSEDRREYKRQSSEDSYRSSHSHHSQQDLQKIPESKRYPDEPQESEQAFKSQYSRKEEDKWHKDKDTKEDWGDRRSDKREEKYERERERPHRPDSRDSRSTRHSRDSDSRNEYNWADSVYEPAYEEKKKDDRRLAVPGPITKERIEAEDQRGNEKRTLTQLKKGVVAEKVEKADDAGSWADIIEQEEAKAATKKVSHDQHKGDHRSQQSDQAQKKSEDYSSGRNRSYSQKKNWNSGPTDYHPPRSQLWSKRSGSRHKGGKDYHPGTTDSDASAEEHAMIDQKNDAKNEAHKSQRSPKPIKKLDKEDKNKENKQEKMAGEQKKQDKPEKKDNYIPRGEPSRHGRGGGAFRSGGGGGGRMGGLGKRIDGYGPPPSKSPFSSHPHEETKEKKVAKEETSTQQVSTADHSTQQQHASSTTTSTSTTTTTTTSSEDKIKQSQQALAAGIIGKKAAAEFVAKDDEKPAPAVTKTGSGSSSGRNDRGGGRQDMKRGGGGPKGVRGGRDGDAIPEGFDDRNRDKLQNRPPGPRSSHSRSRNEGGRNNQPPRIGGNEKRSYDRNRQNSSTSLRKDDKLSDHNVGSDAPLKDSEHEEKEEKTSVNGDIEGFQEVKSKKNLKERQKSIDEKPSKNGPSKDIKEKDVGKDKERDRRNKGLSQLSSQQQQQLIQNIPPLMGTPVNPPAGMTPPTMSQQPPPPPPPKNQFDSRARQAKLAPRFAKQKLQKAQMQQQHGSSGSVLCQSAVSDMSVDINKGLNVYGMKDSTTSQASVGGCAWDKPLGSQLRNLDHDNVIGVSIDNVKGLDAGQPSPQGTSPNSEKIQDKPLLDGATPPVNTIIFENTNFKQAPGARSSRNEKPRAGPVPSSAGTGGGKLEDSATAPTSGSVIDGASMMAGFNKAGAINELLQNKDAKPDGGIQLPLFKEDSADMKLDFFGSDLQFSSADDKGKTLCMTKSIHAIGSGNNTVDSLDIKIASVKKVWETSEQESEEMSFGGPPLDSNVFAQGKDTSDEAHHHHDAYTSSPNQTVSTSTNVCKVKPTQQVSGGSGTGGTGTSQTVLGVASGGHGQQHGGGGAMVAPGLMGNPLSPPPPMPQVLGAAAAAAAAAGVGLGPQQYTTNQHIGYQASLSGSTQYGIPAIPSPPTVPLVYGQTTQQQLQAAAAAAHQTAAAGLYGAFQIDQIGQGRSQFSQYPSAYHAHGGLGQTASSPYTTQSVYLQAGPPHAPPPPTAATAQAPPPDLYSNYRLSAAFGQGGQLSNPSTMLISSTTNSLMSVSSVKPAGGQTISAIGTKAGGVGQAFQPSPAQQSAAASQQSQQQQQQQQQQVAYAMYDPSIAAAAANYLAAGGPAGAAMRGGPPSGNPSAAAVQNSVAAAAAAAAVQGLQPSSSFYSAGSTSQTGYFQQTGSSSMQSTQQLPQHQAGYGLQGNVFGSHGQSHTGTGLQSYNSHFLAAPMQVAAALNAQQFRSSLPAAAAAAYMKGVAGQQMGDQASRAQQLKSPGSQEVLSSVFNTGPQIPSPKSRQNCKQPPPQSSPTAQQKYNLYQGVGNQQNSNIQRYPTPIQRPVNYQQMQQNNSVNQKHRSNPSYKAPNRQYYGGQISNDKSEDSKMNDSPTLSNTNNHSITKSAISAATGTTEKDKIKDETTALKD</sequence>
<feature type="region of interest" description="Disordered" evidence="2">
    <location>
        <begin position="1996"/>
        <end position="2019"/>
    </location>
</feature>
<feature type="compositionally biased region" description="Low complexity" evidence="2">
    <location>
        <begin position="351"/>
        <end position="377"/>
    </location>
</feature>
<feature type="compositionally biased region" description="Basic and acidic residues" evidence="2">
    <location>
        <begin position="902"/>
        <end position="936"/>
    </location>
</feature>
<dbReference type="InterPro" id="IPR009738">
    <property type="entry name" value="BAT2_N"/>
</dbReference>
<reference evidence="4 5" key="1">
    <citation type="submission" date="2019-01" db="EMBL/GenBank/DDBJ databases">
        <authorList>
            <person name="Sayadi A."/>
        </authorList>
    </citation>
    <scope>NUCLEOTIDE SEQUENCE [LARGE SCALE GENOMIC DNA]</scope>
</reference>
<feature type="compositionally biased region" description="Basic and acidic residues" evidence="2">
    <location>
        <begin position="770"/>
        <end position="827"/>
    </location>
</feature>
<dbReference type="GO" id="GO:0030154">
    <property type="term" value="P:cell differentiation"/>
    <property type="evidence" value="ECO:0007669"/>
    <property type="project" value="TreeGrafter"/>
</dbReference>
<feature type="compositionally biased region" description="Basic and acidic residues" evidence="2">
    <location>
        <begin position="704"/>
        <end position="734"/>
    </location>
</feature>
<feature type="compositionally biased region" description="Basic and acidic residues" evidence="2">
    <location>
        <begin position="989"/>
        <end position="1007"/>
    </location>
</feature>
<keyword evidence="1" id="KW-0597">Phosphoprotein</keyword>
<evidence type="ECO:0000313" key="4">
    <source>
        <dbReference type="EMBL" id="VEN64532.1"/>
    </source>
</evidence>
<feature type="region of interest" description="Disordered" evidence="2">
    <location>
        <begin position="1713"/>
        <end position="1734"/>
    </location>
</feature>
<dbReference type="OrthoDB" id="1939715at2759"/>
<feature type="compositionally biased region" description="Polar residues" evidence="2">
    <location>
        <begin position="668"/>
        <end position="678"/>
    </location>
</feature>
<feature type="compositionally biased region" description="Basic and acidic residues" evidence="2">
    <location>
        <begin position="1016"/>
        <end position="1056"/>
    </location>
</feature>
<feature type="compositionally biased region" description="Basic and acidic residues" evidence="2">
    <location>
        <begin position="747"/>
        <end position="756"/>
    </location>
</feature>
<feature type="region of interest" description="Disordered" evidence="2">
    <location>
        <begin position="2188"/>
        <end position="2236"/>
    </location>
</feature>
<feature type="compositionally biased region" description="Polar residues" evidence="2">
    <location>
        <begin position="2188"/>
        <end position="2225"/>
    </location>
</feature>
<feature type="compositionally biased region" description="Basic and acidic residues" evidence="2">
    <location>
        <begin position="592"/>
        <end position="617"/>
    </location>
</feature>
<feature type="region of interest" description="Disordered" evidence="2">
    <location>
        <begin position="2272"/>
        <end position="2347"/>
    </location>
</feature>
<feature type="compositionally biased region" description="Basic and acidic residues" evidence="2">
    <location>
        <begin position="409"/>
        <end position="423"/>
    </location>
</feature>
<feature type="compositionally biased region" description="Basic and acidic residues" evidence="2">
    <location>
        <begin position="30"/>
        <end position="39"/>
    </location>
</feature>
<feature type="compositionally biased region" description="Low complexity" evidence="2">
    <location>
        <begin position="94"/>
        <end position="146"/>
    </location>
</feature>
<feature type="region of interest" description="Disordered" evidence="2">
    <location>
        <begin position="438"/>
        <end position="1157"/>
    </location>
</feature>
<gene>
    <name evidence="4" type="ORF">CALMAC_LOCUS21031</name>
</gene>
<keyword evidence="5" id="KW-1185">Reference proteome</keyword>
<feature type="compositionally biased region" description="Gly residues" evidence="2">
    <location>
        <begin position="1060"/>
        <end position="1078"/>
    </location>
</feature>
<evidence type="ECO:0000313" key="5">
    <source>
        <dbReference type="Proteomes" id="UP000410492"/>
    </source>
</evidence>
<feature type="domain" description="BAT2 N-terminal" evidence="3">
    <location>
        <begin position="1"/>
        <end position="149"/>
    </location>
</feature>
<feature type="region of interest" description="Disordered" evidence="2">
    <location>
        <begin position="1"/>
        <end position="296"/>
    </location>
</feature>
<name>A0A653DWU2_CALMS</name>
<evidence type="ECO:0000256" key="1">
    <source>
        <dbReference type="ARBA" id="ARBA00022553"/>
    </source>
</evidence>
<evidence type="ECO:0000259" key="3">
    <source>
        <dbReference type="Pfam" id="PF07001"/>
    </source>
</evidence>
<feature type="compositionally biased region" description="Basic and acidic residues" evidence="2">
    <location>
        <begin position="1713"/>
        <end position="1723"/>
    </location>
</feature>
<feature type="compositionally biased region" description="Basic and acidic residues" evidence="2">
    <location>
        <begin position="1295"/>
        <end position="1308"/>
    </location>
</feature>
<feature type="compositionally biased region" description="Basic and acidic residues" evidence="2">
    <location>
        <begin position="1262"/>
        <end position="1272"/>
    </location>
</feature>
<accession>A0A653DWU2</accession>
<feature type="compositionally biased region" description="Low complexity" evidence="2">
    <location>
        <begin position="1129"/>
        <end position="1144"/>
    </location>
</feature>
<feature type="compositionally biased region" description="Basic and acidic residues" evidence="2">
    <location>
        <begin position="1214"/>
        <end position="1234"/>
    </location>
</feature>
<feature type="compositionally biased region" description="Basic and acidic residues" evidence="2">
    <location>
        <begin position="536"/>
        <end position="572"/>
    </location>
</feature>
<feature type="compositionally biased region" description="Polar residues" evidence="2">
    <location>
        <begin position="937"/>
        <end position="953"/>
    </location>
</feature>
<feature type="compositionally biased region" description="Basic and acidic residues" evidence="2">
    <location>
        <begin position="881"/>
        <end position="891"/>
    </location>
</feature>
<feature type="compositionally biased region" description="Basic and acidic residues" evidence="2">
    <location>
        <begin position="1096"/>
        <end position="1111"/>
    </location>
</feature>
<feature type="compositionally biased region" description="Low complexity" evidence="2">
    <location>
        <begin position="1999"/>
        <end position="2019"/>
    </location>
</feature>